<protein>
    <recommendedName>
        <fullName evidence="5">Biogenesis of lysosome-related organelles complex 1 subunit 1</fullName>
    </recommendedName>
</protein>
<keyword evidence="1" id="KW-0175">Coiled coil</keyword>
<evidence type="ECO:0008006" key="5">
    <source>
        <dbReference type="Google" id="ProtNLM"/>
    </source>
</evidence>
<organism evidence="3 4">
    <name type="scientific">Exophiala viscosa</name>
    <dbReference type="NCBI Taxonomy" id="2486360"/>
    <lineage>
        <taxon>Eukaryota</taxon>
        <taxon>Fungi</taxon>
        <taxon>Dikarya</taxon>
        <taxon>Ascomycota</taxon>
        <taxon>Pezizomycotina</taxon>
        <taxon>Eurotiomycetes</taxon>
        <taxon>Chaetothyriomycetidae</taxon>
        <taxon>Chaetothyriales</taxon>
        <taxon>Herpotrichiellaceae</taxon>
        <taxon>Exophiala</taxon>
    </lineage>
</organism>
<reference evidence="3" key="1">
    <citation type="journal article" date="2022" name="bioRxiv">
        <title>Deciphering the potential niche of two novel black yeast fungi from a biological soil crust based on their genomes, phenotypes, and melanin regulation.</title>
        <authorList>
            <consortium name="DOE Joint Genome Institute"/>
            <person name="Carr E.C."/>
            <person name="Barton Q."/>
            <person name="Grambo S."/>
            <person name="Sullivan M."/>
            <person name="Renfro C.M."/>
            <person name="Kuo A."/>
            <person name="Pangilinan J."/>
            <person name="Lipzen A."/>
            <person name="Keymanesh K."/>
            <person name="Savage E."/>
            <person name="Barry K."/>
            <person name="Grigoriev I.V."/>
            <person name="Riekhof W.R."/>
            <person name="Harris S.S."/>
        </authorList>
    </citation>
    <scope>NUCLEOTIDE SEQUENCE</scope>
    <source>
        <strain evidence="3">JF 03-4F</strain>
    </source>
</reference>
<dbReference type="EMBL" id="MU404351">
    <property type="protein sequence ID" value="KAI1617347.1"/>
    <property type="molecule type" value="Genomic_DNA"/>
</dbReference>
<sequence length="143" mass="15149">MSTTSLLSGAPASPRSPGLSPTSSAQRTAEAKKAFLGSLDSVGASIDGELEARAKNIHANAKALTKQEDDLRKQTKAVAKENDSLQNLLDKTKREVAGLGDLDGMMADLDADLAMLEETLRLVEESGAEMLHEHEHDDAPGKP</sequence>
<comment type="caution">
    <text evidence="3">The sequence shown here is derived from an EMBL/GenBank/DDBJ whole genome shotgun (WGS) entry which is preliminary data.</text>
</comment>
<feature type="coiled-coil region" evidence="1">
    <location>
        <begin position="54"/>
        <end position="126"/>
    </location>
</feature>
<keyword evidence="4" id="KW-1185">Reference proteome</keyword>
<gene>
    <name evidence="3" type="ORF">EDD36DRAFT_416203</name>
</gene>
<dbReference type="Pfam" id="PF06320">
    <property type="entry name" value="GCN5L1"/>
    <property type="match status" value="1"/>
</dbReference>
<accession>A0AAN6IGM9</accession>
<proteinExistence type="predicted"/>
<dbReference type="AlphaFoldDB" id="A0AAN6IGM9"/>
<name>A0AAN6IGM9_9EURO</name>
<evidence type="ECO:0000313" key="3">
    <source>
        <dbReference type="EMBL" id="KAI1617347.1"/>
    </source>
</evidence>
<feature type="region of interest" description="Disordered" evidence="2">
    <location>
        <begin position="1"/>
        <end position="28"/>
    </location>
</feature>
<dbReference type="Proteomes" id="UP001203852">
    <property type="component" value="Unassembled WGS sequence"/>
</dbReference>
<evidence type="ECO:0000256" key="2">
    <source>
        <dbReference type="SAM" id="MobiDB-lite"/>
    </source>
</evidence>
<evidence type="ECO:0000313" key="4">
    <source>
        <dbReference type="Proteomes" id="UP001203852"/>
    </source>
</evidence>
<evidence type="ECO:0000256" key="1">
    <source>
        <dbReference type="SAM" id="Coils"/>
    </source>
</evidence>